<evidence type="ECO:0000256" key="6">
    <source>
        <dbReference type="ARBA" id="ARBA00023002"/>
    </source>
</evidence>
<organism evidence="11 12">
    <name type="scientific">Streptomyces albiaxialis</name>
    <dbReference type="NCBI Taxonomy" id="329523"/>
    <lineage>
        <taxon>Bacteria</taxon>
        <taxon>Bacillati</taxon>
        <taxon>Actinomycetota</taxon>
        <taxon>Actinomycetes</taxon>
        <taxon>Kitasatosporales</taxon>
        <taxon>Streptomycetaceae</taxon>
        <taxon>Streptomyces</taxon>
    </lineage>
</organism>
<dbReference type="NCBIfam" id="NF003346">
    <property type="entry name" value="PRK04366.1"/>
    <property type="match status" value="1"/>
</dbReference>
<evidence type="ECO:0000256" key="3">
    <source>
        <dbReference type="ARBA" id="ARBA00010756"/>
    </source>
</evidence>
<protein>
    <recommendedName>
        <fullName evidence="8">Glycine dehydrogenase (decarboxylating)</fullName>
        <ecNumber evidence="8">1.4.4.2</ecNumber>
    </recommendedName>
    <alternativeName>
        <fullName evidence="8">Glycine cleavage system P-protein</fullName>
    </alternativeName>
    <alternativeName>
        <fullName evidence="8">Glycine decarboxylase</fullName>
    </alternativeName>
    <alternativeName>
        <fullName evidence="8">Glycine dehydrogenase (aminomethyl-transferring)</fullName>
    </alternativeName>
</protein>
<dbReference type="InterPro" id="IPR015422">
    <property type="entry name" value="PyrdxlP-dep_Trfase_small"/>
</dbReference>
<keyword evidence="6 8" id="KW-0560">Oxidoreductase</keyword>
<evidence type="ECO:0000259" key="9">
    <source>
        <dbReference type="Pfam" id="PF02347"/>
    </source>
</evidence>
<dbReference type="RefSeq" id="WP_344525524.1">
    <property type="nucleotide sequence ID" value="NZ_BAAAPE010000002.1"/>
</dbReference>
<feature type="domain" description="Glycine cleavage system P-protein N-terminal" evidence="9">
    <location>
        <begin position="19"/>
        <end position="447"/>
    </location>
</feature>
<evidence type="ECO:0000256" key="8">
    <source>
        <dbReference type="HAMAP-Rule" id="MF_00711"/>
    </source>
</evidence>
<evidence type="ECO:0000256" key="5">
    <source>
        <dbReference type="ARBA" id="ARBA00022898"/>
    </source>
</evidence>
<dbReference type="Gene3D" id="3.90.1150.10">
    <property type="entry name" value="Aspartate Aminotransferase, domain 1"/>
    <property type="match status" value="2"/>
</dbReference>
<dbReference type="NCBIfam" id="TIGR00461">
    <property type="entry name" value="gcvP"/>
    <property type="match status" value="1"/>
</dbReference>
<gene>
    <name evidence="8 11" type="primary">gcvP</name>
    <name evidence="11" type="ORF">GCM10009801_16310</name>
</gene>
<dbReference type="InterPro" id="IPR015424">
    <property type="entry name" value="PyrdxlP-dep_Trfase"/>
</dbReference>
<proteinExistence type="inferred from homology"/>
<dbReference type="Pfam" id="PF02347">
    <property type="entry name" value="GDC-P"/>
    <property type="match status" value="2"/>
</dbReference>
<keyword evidence="12" id="KW-1185">Reference proteome</keyword>
<comment type="cofactor">
    <cofactor evidence="1 8">
        <name>pyridoxal 5'-phosphate</name>
        <dbReference type="ChEBI" id="CHEBI:597326"/>
    </cofactor>
</comment>
<reference evidence="12" key="1">
    <citation type="journal article" date="2019" name="Int. J. Syst. Evol. Microbiol.">
        <title>The Global Catalogue of Microorganisms (GCM) 10K type strain sequencing project: providing services to taxonomists for standard genome sequencing and annotation.</title>
        <authorList>
            <consortium name="The Broad Institute Genomics Platform"/>
            <consortium name="The Broad Institute Genome Sequencing Center for Infectious Disease"/>
            <person name="Wu L."/>
            <person name="Ma J."/>
        </authorList>
    </citation>
    <scope>NUCLEOTIDE SEQUENCE [LARGE SCALE GENOMIC DNA]</scope>
    <source>
        <strain evidence="12">JCM 15478</strain>
    </source>
</reference>
<dbReference type="EC" id="1.4.4.2" evidence="8"/>
<dbReference type="Gene3D" id="3.40.640.10">
    <property type="entry name" value="Type I PLP-dependent aspartate aminotransferase-like (Major domain)"/>
    <property type="match status" value="2"/>
</dbReference>
<comment type="catalytic activity">
    <reaction evidence="7 8">
        <text>N(6)-[(R)-lipoyl]-L-lysyl-[glycine-cleavage complex H protein] + glycine + H(+) = N(6)-[(R)-S(8)-aminomethyldihydrolipoyl]-L-lysyl-[glycine-cleavage complex H protein] + CO2</text>
        <dbReference type="Rhea" id="RHEA:24304"/>
        <dbReference type="Rhea" id="RHEA-COMP:10494"/>
        <dbReference type="Rhea" id="RHEA-COMP:10495"/>
        <dbReference type="ChEBI" id="CHEBI:15378"/>
        <dbReference type="ChEBI" id="CHEBI:16526"/>
        <dbReference type="ChEBI" id="CHEBI:57305"/>
        <dbReference type="ChEBI" id="CHEBI:83099"/>
        <dbReference type="ChEBI" id="CHEBI:83143"/>
        <dbReference type="EC" id="1.4.4.2"/>
    </reaction>
</comment>
<feature type="modified residue" description="N6-(pyridoxal phosphate)lysine" evidence="8">
    <location>
        <position position="713"/>
    </location>
</feature>
<evidence type="ECO:0000256" key="4">
    <source>
        <dbReference type="ARBA" id="ARBA00011690"/>
    </source>
</evidence>
<dbReference type="Pfam" id="PF21478">
    <property type="entry name" value="GcvP2_C"/>
    <property type="match status" value="1"/>
</dbReference>
<dbReference type="SUPFAM" id="SSF53383">
    <property type="entry name" value="PLP-dependent transferases"/>
    <property type="match status" value="2"/>
</dbReference>
<evidence type="ECO:0000256" key="2">
    <source>
        <dbReference type="ARBA" id="ARBA00003788"/>
    </source>
</evidence>
<comment type="function">
    <text evidence="2 8">The glycine cleavage system catalyzes the degradation of glycine. The P protein binds the alpha-amino group of glycine through its pyridoxal phosphate cofactor; CO(2) is released and the remaining methylamine moiety is then transferred to the lipoamide cofactor of the H protein.</text>
</comment>
<dbReference type="PANTHER" id="PTHR11773">
    <property type="entry name" value="GLYCINE DEHYDROGENASE, DECARBOXYLATING"/>
    <property type="match status" value="1"/>
</dbReference>
<comment type="subunit">
    <text evidence="4 8">The glycine cleavage system is composed of four proteins: P, T, L and H.</text>
</comment>
<dbReference type="InterPro" id="IPR049316">
    <property type="entry name" value="GDC-P_C"/>
</dbReference>
<comment type="similarity">
    <text evidence="3 8">Belongs to the GcvP family.</text>
</comment>
<dbReference type="HAMAP" id="MF_00711">
    <property type="entry name" value="GcvP"/>
    <property type="match status" value="1"/>
</dbReference>
<keyword evidence="5 8" id="KW-0663">Pyridoxal phosphate</keyword>
<dbReference type="InterPro" id="IPR015421">
    <property type="entry name" value="PyrdxlP-dep_Trfase_major"/>
</dbReference>
<comment type="caution">
    <text evidence="11">The sequence shown here is derived from an EMBL/GenBank/DDBJ whole genome shotgun (WGS) entry which is preliminary data.</text>
</comment>
<evidence type="ECO:0000259" key="10">
    <source>
        <dbReference type="Pfam" id="PF21478"/>
    </source>
</evidence>
<evidence type="ECO:0000256" key="7">
    <source>
        <dbReference type="ARBA" id="ARBA00049026"/>
    </source>
</evidence>
<evidence type="ECO:0000313" key="12">
    <source>
        <dbReference type="Proteomes" id="UP001500016"/>
    </source>
</evidence>
<dbReference type="InterPro" id="IPR003437">
    <property type="entry name" value="GcvP"/>
</dbReference>
<feature type="domain" description="Glycine cleavage system P-protein N-terminal" evidence="9">
    <location>
        <begin position="455"/>
        <end position="740"/>
    </location>
</feature>
<dbReference type="Proteomes" id="UP001500016">
    <property type="component" value="Unassembled WGS sequence"/>
</dbReference>
<accession>A0ABP5H8Z3</accession>
<evidence type="ECO:0000313" key="11">
    <source>
        <dbReference type="EMBL" id="GAA2068173.1"/>
    </source>
</evidence>
<dbReference type="EMBL" id="BAAAPE010000002">
    <property type="protein sequence ID" value="GAA2068173.1"/>
    <property type="molecule type" value="Genomic_DNA"/>
</dbReference>
<dbReference type="PANTHER" id="PTHR11773:SF1">
    <property type="entry name" value="GLYCINE DEHYDROGENASE (DECARBOXYLATING), MITOCHONDRIAL"/>
    <property type="match status" value="1"/>
</dbReference>
<name>A0ABP5H8Z3_9ACTN</name>
<dbReference type="InterPro" id="IPR020581">
    <property type="entry name" value="GDC_P"/>
</dbReference>
<evidence type="ECO:0000256" key="1">
    <source>
        <dbReference type="ARBA" id="ARBA00001933"/>
    </source>
</evidence>
<dbReference type="CDD" id="cd00613">
    <property type="entry name" value="GDC-P"/>
    <property type="match status" value="2"/>
</dbReference>
<sequence length="965" mass="102718">MTSHRIPLTALESAAPFENRHIGPDSAAQAKMLAQVGYGSLDELTEAAVPDVIKSTEALALPDARSEAEVLAELRGLAARNQVLQSMIGLGYYGTFTPPVILRNVMENPAWYTAYTPYQPEISQGRLEALLNFQTVVADLTGLPTSGASLLDESTAAAEAMALSRRVGKVKDGVFLVDADCLPQTVAVLRTRAEPTGVEIVVADLGAGIPEEIAERGVFGVLLQYPGASGAVRDHRAVIERAHELGAVVTVAADLLALTLLTSPGELGADIAVGSSQRFGVPMGFGGPHAGYMAVRETFARSLPGRLVGVSVDADGDQAYRLALQTREQHIRREKATSNICTAQVLLAVMAGMYAAYHGPDGLAAIARRTHRYAALLAAGLRAGGVEVVHEAFFDTVTVRVPGRAAEAVERAREAGVNLRSVDADHVGIACDETTSRAHLATVWAAFGVGGAADLDVDALDAETEDALPEDLLRTDEYLTHPVFHEHRSETAMLRYLRRLSDRDYALDRGMIPLGSCTMKLNATTEMEAVTWPEFGGMHPFAPADQAEGYLTLIRELEDRLAEVTGYDKVSLQPNAGSQGELAGLLAVRAYHRANGDTQRDICLIPSSAHGTNAASAVMAGMKVVVVKTSENGDVDVEDLRAKIEKHGDKLSVLMVTYPSTHGVFEEHITDICGAVHDAGGQVYVDGANLNALLGLARPGKFGADVSHLNLHKTFCIPHGGGGPGVGPIGVRAHLAPYLPNHPLQPAAGPETGIGPVSGAPWGSAGILPISWAYVRLMGAEGLRRATQVAVLSANYIAKRLEPHYPVLYTGPNGLVAHECIIDVRPLTKATGVTIDDVAKRLIDYGFHAPTMSFPVAGTLMTEPTESEDLAELDRFCEAMIAIRAEVDRVGSGEWGAEDNPLRNAPHTAALLGRDWDHAYSREEAVFPAGVEAADKYWPPVRRIDGAYGDRNLVCSCPPVAEYEG</sequence>
<dbReference type="InterPro" id="IPR049315">
    <property type="entry name" value="GDC-P_N"/>
</dbReference>
<feature type="domain" description="Glycine dehydrogenase C-terminal" evidence="10">
    <location>
        <begin position="786"/>
        <end position="907"/>
    </location>
</feature>